<protein>
    <submittedName>
        <fullName evidence="2">Uncharacterized protein</fullName>
    </submittedName>
</protein>
<gene>
    <name evidence="2" type="ORF">PIB30_022083</name>
</gene>
<evidence type="ECO:0000313" key="3">
    <source>
        <dbReference type="Proteomes" id="UP001341840"/>
    </source>
</evidence>
<reference evidence="2 3" key="1">
    <citation type="journal article" date="2023" name="Plants (Basel)">
        <title>Bridging the Gap: Combining Genomics and Transcriptomics Approaches to Understand Stylosanthes scabra, an Orphan Legume from the Brazilian Caatinga.</title>
        <authorList>
            <person name="Ferreira-Neto J.R.C."/>
            <person name="da Silva M.D."/>
            <person name="Binneck E."/>
            <person name="de Melo N.F."/>
            <person name="da Silva R.H."/>
            <person name="de Melo A.L.T.M."/>
            <person name="Pandolfi V."/>
            <person name="Bustamante F.O."/>
            <person name="Brasileiro-Vidal A.C."/>
            <person name="Benko-Iseppon A.M."/>
        </authorList>
    </citation>
    <scope>NUCLEOTIDE SEQUENCE [LARGE SCALE GENOMIC DNA]</scope>
    <source>
        <tissue evidence="2">Leaves</tissue>
    </source>
</reference>
<proteinExistence type="predicted"/>
<sequence>MRTSCFLNLPIPTSNHAPNTSLIPIKPPQELSLVKREGNWKRHVMVGVTLIGLEFINNSSLGHHEAFAEEIMNISVASNNSSLVSSVGGGGRGNGGSKWSEKRACPPWHGSSLETIVPENLPRPAARRRYEAVRSRSKTAPPILVDKTKPRSNNKESCFSM</sequence>
<feature type="region of interest" description="Disordered" evidence="1">
    <location>
        <begin position="132"/>
        <end position="161"/>
    </location>
</feature>
<dbReference type="EMBL" id="JASCZI010030282">
    <property type="protein sequence ID" value="MED6120566.1"/>
    <property type="molecule type" value="Genomic_DNA"/>
</dbReference>
<keyword evidence="3" id="KW-1185">Reference proteome</keyword>
<comment type="caution">
    <text evidence="2">The sequence shown here is derived from an EMBL/GenBank/DDBJ whole genome shotgun (WGS) entry which is preliminary data.</text>
</comment>
<dbReference type="PANTHER" id="PTHR37210:SF2">
    <property type="entry name" value="PROTEIN CHLOROPLAST VESICULATION"/>
    <property type="match status" value="1"/>
</dbReference>
<dbReference type="Proteomes" id="UP001341840">
    <property type="component" value="Unassembled WGS sequence"/>
</dbReference>
<name>A0ABU6R9B0_9FABA</name>
<evidence type="ECO:0000313" key="2">
    <source>
        <dbReference type="EMBL" id="MED6120566.1"/>
    </source>
</evidence>
<evidence type="ECO:0000256" key="1">
    <source>
        <dbReference type="SAM" id="MobiDB-lite"/>
    </source>
</evidence>
<organism evidence="2 3">
    <name type="scientific">Stylosanthes scabra</name>
    <dbReference type="NCBI Taxonomy" id="79078"/>
    <lineage>
        <taxon>Eukaryota</taxon>
        <taxon>Viridiplantae</taxon>
        <taxon>Streptophyta</taxon>
        <taxon>Embryophyta</taxon>
        <taxon>Tracheophyta</taxon>
        <taxon>Spermatophyta</taxon>
        <taxon>Magnoliopsida</taxon>
        <taxon>eudicotyledons</taxon>
        <taxon>Gunneridae</taxon>
        <taxon>Pentapetalae</taxon>
        <taxon>rosids</taxon>
        <taxon>fabids</taxon>
        <taxon>Fabales</taxon>
        <taxon>Fabaceae</taxon>
        <taxon>Papilionoideae</taxon>
        <taxon>50 kb inversion clade</taxon>
        <taxon>dalbergioids sensu lato</taxon>
        <taxon>Dalbergieae</taxon>
        <taxon>Pterocarpus clade</taxon>
        <taxon>Stylosanthes</taxon>
    </lineage>
</organism>
<dbReference type="InterPro" id="IPR053350">
    <property type="entry name" value="CV_Inducer"/>
</dbReference>
<accession>A0ABU6R9B0</accession>
<dbReference type="PANTHER" id="PTHR37210">
    <property type="entry name" value="EXPRESSED PROTEIN"/>
    <property type="match status" value="1"/>
</dbReference>